<accession>A0A3P8C124</accession>
<dbReference type="AlphaFoldDB" id="A0A3P8C124"/>
<evidence type="ECO:0000313" key="3">
    <source>
        <dbReference type="Proteomes" id="UP000277204"/>
    </source>
</evidence>
<feature type="region of interest" description="Disordered" evidence="1">
    <location>
        <begin position="1"/>
        <end position="24"/>
    </location>
</feature>
<keyword evidence="3" id="KW-1185">Reference proteome</keyword>
<reference evidence="2 3" key="1">
    <citation type="submission" date="2018-11" db="EMBL/GenBank/DDBJ databases">
        <authorList>
            <consortium name="Pathogen Informatics"/>
        </authorList>
    </citation>
    <scope>NUCLEOTIDE SEQUENCE [LARGE SCALE GENOMIC DNA]</scope>
    <source>
        <strain evidence="2 3">Zambia</strain>
    </source>
</reference>
<feature type="compositionally biased region" description="Polar residues" evidence="1">
    <location>
        <begin position="13"/>
        <end position="24"/>
    </location>
</feature>
<evidence type="ECO:0008006" key="4">
    <source>
        <dbReference type="Google" id="ProtNLM"/>
    </source>
</evidence>
<name>A0A3P8C124_9TREM</name>
<sequence>MRSRSIDECMPSGSINSNTEQRSGNVLSQIRNETVDSQIMNGNEFDDVSEDKNQINQREQLLPNPIPIEQRTSTGVLLDPSILTDEATQALTIAVLTTLVRYTTDENESRVLYEFLADASMVFPRVFPVIHSLLDSKINYVLTHCHDQKILSAVQSIIQNMIGNGETSVQQLHYLQSIGFGGLWRFSGHFSKANQNADTAQLFVNFLEVLIDSHLPGEDLRTSYTPVLGLGNTGRASNLSSDSSLSLSSVHGPINEVSTVSVTSSITSAVTTATTNVDPSVNSEDRDGPSSISPITLVNVPCVLSNNDSEELKTNFSTIGSTSKDQQDLDSEYFSSRGRSGSNVSGFEHIIKVSIFSSTIHSSSSKP</sequence>
<gene>
    <name evidence="2" type="ORF">SMRZ_LOCUS18189</name>
</gene>
<proteinExistence type="predicted"/>
<feature type="region of interest" description="Disordered" evidence="1">
    <location>
        <begin position="316"/>
        <end position="342"/>
    </location>
</feature>
<dbReference type="Proteomes" id="UP000277204">
    <property type="component" value="Unassembled WGS sequence"/>
</dbReference>
<evidence type="ECO:0000256" key="1">
    <source>
        <dbReference type="SAM" id="MobiDB-lite"/>
    </source>
</evidence>
<evidence type="ECO:0000313" key="2">
    <source>
        <dbReference type="EMBL" id="VDP26791.1"/>
    </source>
</evidence>
<protein>
    <recommendedName>
        <fullName evidence="4">Neurofibromin</fullName>
    </recommendedName>
</protein>
<organism evidence="2 3">
    <name type="scientific">Schistosoma margrebowiei</name>
    <dbReference type="NCBI Taxonomy" id="48269"/>
    <lineage>
        <taxon>Eukaryota</taxon>
        <taxon>Metazoa</taxon>
        <taxon>Spiralia</taxon>
        <taxon>Lophotrochozoa</taxon>
        <taxon>Platyhelminthes</taxon>
        <taxon>Trematoda</taxon>
        <taxon>Digenea</taxon>
        <taxon>Strigeidida</taxon>
        <taxon>Schistosomatoidea</taxon>
        <taxon>Schistosomatidae</taxon>
        <taxon>Schistosoma</taxon>
    </lineage>
</organism>
<dbReference type="EMBL" id="UZAI01017571">
    <property type="protein sequence ID" value="VDP26791.1"/>
    <property type="molecule type" value="Genomic_DNA"/>
</dbReference>